<accession>A0A4S5BGM2</accession>
<protein>
    <submittedName>
        <fullName evidence="1">Uncharacterized protein</fullName>
    </submittedName>
</protein>
<evidence type="ECO:0000313" key="2">
    <source>
        <dbReference type="Proteomes" id="UP000305282"/>
    </source>
</evidence>
<gene>
    <name evidence="1" type="ORF">E7Y31_22845</name>
</gene>
<proteinExistence type="predicted"/>
<sequence>MSCPSWCREPAGHLRLEPGGDGDLHAADVGVIDVQEIPGLRPDGSVAVQIEQYVTRTATHAPLILLDFEELDSGDGREGLTVDAAEALIAVLRQAIVLLRVEAS</sequence>
<evidence type="ECO:0000313" key="1">
    <source>
        <dbReference type="EMBL" id="THJ29651.1"/>
    </source>
</evidence>
<keyword evidence="2" id="KW-1185">Reference proteome</keyword>
<comment type="caution">
    <text evidence="1">The sequence shown here is derived from an EMBL/GenBank/DDBJ whole genome shotgun (WGS) entry which is preliminary data.</text>
</comment>
<dbReference type="AlphaFoldDB" id="A0A4S5BGM2"/>
<dbReference type="OrthoDB" id="3215986at2"/>
<dbReference type="EMBL" id="SSXH01001028">
    <property type="protein sequence ID" value="THJ29651.1"/>
    <property type="molecule type" value="Genomic_DNA"/>
</dbReference>
<name>A0A4S5BGM2_9ACTN</name>
<dbReference type="Proteomes" id="UP000305282">
    <property type="component" value="Unassembled WGS sequence"/>
</dbReference>
<organism evidence="1 2">
    <name type="scientific">Candidatus Frankia alpina</name>
    <dbReference type="NCBI Taxonomy" id="2699483"/>
    <lineage>
        <taxon>Bacteria</taxon>
        <taxon>Bacillati</taxon>
        <taxon>Actinomycetota</taxon>
        <taxon>Actinomycetes</taxon>
        <taxon>Frankiales</taxon>
        <taxon>Frankiaceae</taxon>
        <taxon>Frankia</taxon>
    </lineage>
</organism>
<reference evidence="1 2" key="1">
    <citation type="submission" date="2019-04" db="EMBL/GenBank/DDBJ databases">
        <title>Draft genome sequences for three unisolated Alnus-infective Frankia Sp+ strains, AgTrS, AiOr and AvVan, the first sequenced Frankia strains able to sporulate in-planta.</title>
        <authorList>
            <person name="Bethencourt L."/>
            <person name="Vautrin F."/>
            <person name="Taib N."/>
            <person name="Dubost A."/>
            <person name="Castro-Garcia L."/>
            <person name="Imbaud O."/>
            <person name="Abrouk D."/>
            <person name="Fournier P."/>
            <person name="Briolay J."/>
            <person name="Nguyen A."/>
            <person name="Normand P."/>
            <person name="Fernandez M.P."/>
            <person name="Brochier-Armanet C."/>
            <person name="Herrera-Belaroussi A."/>
        </authorList>
    </citation>
    <scope>NUCLEOTIDE SEQUENCE [LARGE SCALE GENOMIC DNA]</scope>
    <source>
        <strain evidence="1 2">AvVan</strain>
    </source>
</reference>